<evidence type="ECO:0000313" key="2">
    <source>
        <dbReference type="EMBL" id="GJS75034.1"/>
    </source>
</evidence>
<name>A0ABQ4YBF5_9ASTR</name>
<dbReference type="EMBL" id="BQNB010010275">
    <property type="protein sequence ID" value="GJS75034.1"/>
    <property type="molecule type" value="Genomic_DNA"/>
</dbReference>
<comment type="caution">
    <text evidence="2">The sequence shown here is derived from an EMBL/GenBank/DDBJ whole genome shotgun (WGS) entry which is preliminary data.</text>
</comment>
<organism evidence="2 3">
    <name type="scientific">Tanacetum coccineum</name>
    <dbReference type="NCBI Taxonomy" id="301880"/>
    <lineage>
        <taxon>Eukaryota</taxon>
        <taxon>Viridiplantae</taxon>
        <taxon>Streptophyta</taxon>
        <taxon>Embryophyta</taxon>
        <taxon>Tracheophyta</taxon>
        <taxon>Spermatophyta</taxon>
        <taxon>Magnoliopsida</taxon>
        <taxon>eudicotyledons</taxon>
        <taxon>Gunneridae</taxon>
        <taxon>Pentapetalae</taxon>
        <taxon>asterids</taxon>
        <taxon>campanulids</taxon>
        <taxon>Asterales</taxon>
        <taxon>Asteraceae</taxon>
        <taxon>Asteroideae</taxon>
        <taxon>Anthemideae</taxon>
        <taxon>Anthemidinae</taxon>
        <taxon>Tanacetum</taxon>
    </lineage>
</organism>
<dbReference type="Proteomes" id="UP001151760">
    <property type="component" value="Unassembled WGS sequence"/>
</dbReference>
<evidence type="ECO:0000256" key="1">
    <source>
        <dbReference type="SAM" id="MobiDB-lite"/>
    </source>
</evidence>
<accession>A0ABQ4YBF5</accession>
<gene>
    <name evidence="2" type="ORF">Tco_0724915</name>
</gene>
<reference evidence="2" key="2">
    <citation type="submission" date="2022-01" db="EMBL/GenBank/DDBJ databases">
        <authorList>
            <person name="Yamashiro T."/>
            <person name="Shiraishi A."/>
            <person name="Satake H."/>
            <person name="Nakayama K."/>
        </authorList>
    </citation>
    <scope>NUCLEOTIDE SEQUENCE</scope>
</reference>
<feature type="region of interest" description="Disordered" evidence="1">
    <location>
        <begin position="32"/>
        <end position="56"/>
    </location>
</feature>
<proteinExistence type="predicted"/>
<keyword evidence="3" id="KW-1185">Reference proteome</keyword>
<sequence length="247" mass="28054">MSNKRPSITRKPVEGPPRELLRWYGYDTDLSLEDEFPRTDNDTTDNDSSDEDAIQESLSPNCKGKYLLVCKKHNPKVKSPIPITITGCVLGLTNVQTWDDIYMKFGVRKVESGAAKAKGKGKVDDEIQALVQKQIDEDMVHQKAILDLALQFDNACTTKEDLRKAYEKCNHIPQESRALIDTFLKEGSDKDYELNLSMYRKAAKLEKQMNAKLAWIHEKYNHRSETHIGGSSSQTHEIGDVYLTAFN</sequence>
<feature type="compositionally biased region" description="Acidic residues" evidence="1">
    <location>
        <begin position="42"/>
        <end position="54"/>
    </location>
</feature>
<protein>
    <submittedName>
        <fullName evidence="2">Uncharacterized protein</fullName>
    </submittedName>
</protein>
<reference evidence="2" key="1">
    <citation type="journal article" date="2022" name="Int. J. Mol. Sci.">
        <title>Draft Genome of Tanacetum Coccineum: Genomic Comparison of Closely Related Tanacetum-Family Plants.</title>
        <authorList>
            <person name="Yamashiro T."/>
            <person name="Shiraishi A."/>
            <person name="Nakayama K."/>
            <person name="Satake H."/>
        </authorList>
    </citation>
    <scope>NUCLEOTIDE SEQUENCE</scope>
</reference>
<evidence type="ECO:0000313" key="3">
    <source>
        <dbReference type="Proteomes" id="UP001151760"/>
    </source>
</evidence>